<comment type="function">
    <text evidence="6">Repressor involved in the biosynthesis of the osmoprotectant glycine betaine. It represses transcription of the choline transporter BetT and the genes of BetAB involved in the synthesis of glycine betaine.</text>
</comment>
<evidence type="ECO:0000256" key="6">
    <source>
        <dbReference type="ARBA" id="ARBA00024936"/>
    </source>
</evidence>
<dbReference type="Pfam" id="PF13977">
    <property type="entry name" value="TetR_C_6"/>
    <property type="match status" value="1"/>
</dbReference>
<dbReference type="InterPro" id="IPR036271">
    <property type="entry name" value="Tet_transcr_reg_TetR-rel_C_sf"/>
</dbReference>
<dbReference type="RefSeq" id="WP_304994513.1">
    <property type="nucleotide sequence ID" value="NZ_CP101717.1"/>
</dbReference>
<dbReference type="GO" id="GO:0000976">
    <property type="term" value="F:transcription cis-regulatory region binding"/>
    <property type="evidence" value="ECO:0007669"/>
    <property type="project" value="TreeGrafter"/>
</dbReference>
<dbReference type="PANTHER" id="PTHR30055">
    <property type="entry name" value="HTH-TYPE TRANSCRIPTIONAL REGULATOR RUTR"/>
    <property type="match status" value="1"/>
</dbReference>
<dbReference type="InterPro" id="IPR017757">
    <property type="entry name" value="Tscrpt_rep_BetI"/>
</dbReference>
<dbReference type="AlphaFoldDB" id="A0AB38YDR6"/>
<dbReference type="GO" id="GO:0019285">
    <property type="term" value="P:glycine betaine biosynthetic process from choline"/>
    <property type="evidence" value="ECO:0007669"/>
    <property type="project" value="UniProtKB-UniRule"/>
</dbReference>
<dbReference type="EMBL" id="CP101717">
    <property type="protein sequence ID" value="WLD57226.1"/>
    <property type="molecule type" value="Genomic_DNA"/>
</dbReference>
<dbReference type="InterPro" id="IPR050109">
    <property type="entry name" value="HTH-type_TetR-like_transc_reg"/>
</dbReference>
<feature type="DNA-binding region" description="H-T-H motif" evidence="7 8">
    <location>
        <begin position="31"/>
        <end position="50"/>
    </location>
</feature>
<dbReference type="InterPro" id="IPR009057">
    <property type="entry name" value="Homeodomain-like_sf"/>
</dbReference>
<evidence type="ECO:0000256" key="8">
    <source>
        <dbReference type="PROSITE-ProRule" id="PRU00335"/>
    </source>
</evidence>
<organism evidence="10">
    <name type="scientific">Salinispirillum sp. LH 10-3-1</name>
    <dbReference type="NCBI Taxonomy" id="2952525"/>
    <lineage>
        <taxon>Bacteria</taxon>
        <taxon>Pseudomonadati</taxon>
        <taxon>Pseudomonadota</taxon>
        <taxon>Gammaproteobacteria</taxon>
        <taxon>Oceanospirillales</taxon>
        <taxon>Saccharospirillaceae</taxon>
        <taxon>Salinispirillum</taxon>
    </lineage>
</organism>
<dbReference type="SUPFAM" id="SSF46689">
    <property type="entry name" value="Homeodomain-like"/>
    <property type="match status" value="1"/>
</dbReference>
<dbReference type="PRINTS" id="PR00455">
    <property type="entry name" value="HTHTETR"/>
</dbReference>
<dbReference type="NCBIfam" id="NF001978">
    <property type="entry name" value="PRK00767.1"/>
    <property type="match status" value="1"/>
</dbReference>
<dbReference type="HAMAP" id="MF_00768">
    <property type="entry name" value="HTH_type_BetI"/>
    <property type="match status" value="1"/>
</dbReference>
<gene>
    <name evidence="7 10" type="primary">betI</name>
    <name evidence="10" type="ORF">NFC81_10895</name>
</gene>
<dbReference type="InterPro" id="IPR039538">
    <property type="entry name" value="BetI_C"/>
</dbReference>
<dbReference type="SUPFAM" id="SSF48498">
    <property type="entry name" value="Tetracyclin repressor-like, C-terminal domain"/>
    <property type="match status" value="1"/>
</dbReference>
<evidence type="ECO:0000256" key="4">
    <source>
        <dbReference type="ARBA" id="ARBA00023125"/>
    </source>
</evidence>
<evidence type="ECO:0000256" key="5">
    <source>
        <dbReference type="ARBA" id="ARBA00023163"/>
    </source>
</evidence>
<evidence type="ECO:0000313" key="10">
    <source>
        <dbReference type="EMBL" id="WLD57226.1"/>
    </source>
</evidence>
<dbReference type="Pfam" id="PF00440">
    <property type="entry name" value="TetR_N"/>
    <property type="match status" value="1"/>
</dbReference>
<comment type="function">
    <text evidence="7">Repressor involved in choline regulation of the bet genes.</text>
</comment>
<evidence type="ECO:0000256" key="7">
    <source>
        <dbReference type="HAMAP-Rule" id="MF_00768"/>
    </source>
</evidence>
<proteinExistence type="inferred from homology"/>
<keyword evidence="5 7" id="KW-0804">Transcription</keyword>
<evidence type="ECO:0000259" key="9">
    <source>
        <dbReference type="PROSITE" id="PS50977"/>
    </source>
</evidence>
<keyword evidence="2 7" id="KW-0678">Repressor</keyword>
<dbReference type="GO" id="GO:0003700">
    <property type="term" value="F:DNA-binding transcription factor activity"/>
    <property type="evidence" value="ECO:0007669"/>
    <property type="project" value="UniProtKB-UniRule"/>
</dbReference>
<dbReference type="GO" id="GO:0045892">
    <property type="term" value="P:negative regulation of DNA-templated transcription"/>
    <property type="evidence" value="ECO:0007669"/>
    <property type="project" value="UniProtKB-UniRule"/>
</dbReference>
<feature type="domain" description="HTH tetR-type" evidence="9">
    <location>
        <begin position="8"/>
        <end position="68"/>
    </location>
</feature>
<dbReference type="PANTHER" id="PTHR30055:SF234">
    <property type="entry name" value="HTH-TYPE TRANSCRIPTIONAL REGULATOR BETI"/>
    <property type="match status" value="1"/>
</dbReference>
<dbReference type="NCBIfam" id="TIGR03384">
    <property type="entry name" value="betaine_BetI"/>
    <property type="match status" value="1"/>
</dbReference>
<comment type="pathway">
    <text evidence="1 7">Amine and polyamine biosynthesis; betaine biosynthesis via choline pathway [regulation].</text>
</comment>
<dbReference type="Gene3D" id="1.10.357.10">
    <property type="entry name" value="Tetracycline Repressor, domain 2"/>
    <property type="match status" value="1"/>
</dbReference>
<name>A0AB38YDR6_9GAMM</name>
<reference evidence="10" key="1">
    <citation type="submission" date="2022-07" db="EMBL/GenBank/DDBJ databases">
        <title>Complete genome sequence of Salinispirillum sp. LH10-3-1 capable of multiple carbohydrate inversion isolated from a soda lake.</title>
        <authorList>
            <person name="Liu J."/>
            <person name="Zhai Y."/>
            <person name="Zhang H."/>
            <person name="Yang H."/>
            <person name="Qu J."/>
            <person name="Li J."/>
        </authorList>
    </citation>
    <scope>NUCLEOTIDE SEQUENCE</scope>
    <source>
        <strain evidence="10">LH 10-3-1</strain>
    </source>
</reference>
<keyword evidence="3 7" id="KW-0805">Transcription regulation</keyword>
<evidence type="ECO:0000256" key="3">
    <source>
        <dbReference type="ARBA" id="ARBA00023015"/>
    </source>
</evidence>
<protein>
    <recommendedName>
        <fullName evidence="7">HTH-type transcriptional regulator BetI</fullName>
    </recommendedName>
</protein>
<dbReference type="PROSITE" id="PS50977">
    <property type="entry name" value="HTH_TETR_2"/>
    <property type="match status" value="1"/>
</dbReference>
<dbReference type="InterPro" id="IPR001647">
    <property type="entry name" value="HTH_TetR"/>
</dbReference>
<evidence type="ECO:0000256" key="1">
    <source>
        <dbReference type="ARBA" id="ARBA00004719"/>
    </source>
</evidence>
<keyword evidence="4 7" id="KW-0238">DNA-binding</keyword>
<accession>A0AB38YDR6</accession>
<evidence type="ECO:0000256" key="2">
    <source>
        <dbReference type="ARBA" id="ARBA00022491"/>
    </source>
</evidence>
<sequence length="200" mass="22518">MPRIDIEPIRRRQLINAVLEVIGEYGFQGTTMGRISAQSGMSVGIVSHYFGGKQGLLEAAMRHLLTELHQDLMSNIAARSSSPRDRLMAIVETNFSSVQTNPKAARTWLVFWSQSVHDPELARLQQVNERRLYANLVYSLRPLLPESWLRGTAQTIAALIDGFWLRAALSEGRIDSEQAMRLCKAYIDQVLADGQKHRSV</sequence>